<comment type="caution">
    <text evidence="1">The sequence shown here is derived from an EMBL/GenBank/DDBJ whole genome shotgun (WGS) entry which is preliminary data.</text>
</comment>
<dbReference type="AlphaFoldDB" id="A0A1U7LX61"/>
<dbReference type="Proteomes" id="UP000186594">
    <property type="component" value="Unassembled WGS sequence"/>
</dbReference>
<reference evidence="1 2" key="1">
    <citation type="submission" date="2016-04" db="EMBL/GenBank/DDBJ databases">
        <title>Evolutionary innovation and constraint leading to complex multicellularity in the Ascomycota.</title>
        <authorList>
            <person name="Cisse O."/>
            <person name="Nguyen A."/>
            <person name="Hewitt D.A."/>
            <person name="Jedd G."/>
            <person name="Stajich J.E."/>
        </authorList>
    </citation>
    <scope>NUCLEOTIDE SEQUENCE [LARGE SCALE GENOMIC DNA]</scope>
    <source>
        <strain evidence="1 2">DAH-3</strain>
    </source>
</reference>
<dbReference type="EMBL" id="LXFE01000120">
    <property type="protein sequence ID" value="OLL27111.1"/>
    <property type="molecule type" value="Genomic_DNA"/>
</dbReference>
<name>A0A1U7LX61_NEOID</name>
<evidence type="ECO:0000313" key="2">
    <source>
        <dbReference type="Proteomes" id="UP000186594"/>
    </source>
</evidence>
<gene>
    <name evidence="1" type="ORF">NEOLI_003096</name>
</gene>
<proteinExistence type="predicted"/>
<protein>
    <submittedName>
        <fullName evidence="1">Uncharacterized protein</fullName>
    </submittedName>
</protein>
<keyword evidence="2" id="KW-1185">Reference proteome</keyword>
<sequence length="224" mass="26726">MINSESDVKPLHLMLDHLVQRFNQYPETVILHFFSLLRRNPPDQPSPYLKIYLLRKSYVRSLLDCRFDVQFIRYVEELESSRRRTAREGPKENFYLRLYDYLDINLRRFTVLYEMSQKPFPTNDVNNATESLYPVPSPDRAAMLRLAEICKHDRSCLGEILNIVQWENVYMAVSKYLDLCTEFERFKETGFRDKTLLETIDFNGQEADWEDLTVDEASEMIQEK</sequence>
<accession>A0A1U7LX61</accession>
<evidence type="ECO:0000313" key="1">
    <source>
        <dbReference type="EMBL" id="OLL27111.1"/>
    </source>
</evidence>
<organism evidence="1 2">
    <name type="scientific">Neolecta irregularis (strain DAH-3)</name>
    <dbReference type="NCBI Taxonomy" id="1198029"/>
    <lineage>
        <taxon>Eukaryota</taxon>
        <taxon>Fungi</taxon>
        <taxon>Dikarya</taxon>
        <taxon>Ascomycota</taxon>
        <taxon>Taphrinomycotina</taxon>
        <taxon>Neolectales</taxon>
        <taxon>Neolectaceae</taxon>
        <taxon>Neolecta</taxon>
    </lineage>
</organism>